<comment type="caution">
    <text evidence="4">The sequence shown here is derived from an EMBL/GenBank/DDBJ whole genome shotgun (WGS) entry which is preliminary data.</text>
</comment>
<dbReference type="EMBL" id="JARKHS020025561">
    <property type="protein sequence ID" value="KAK8767341.1"/>
    <property type="molecule type" value="Genomic_DNA"/>
</dbReference>
<evidence type="ECO:0000256" key="2">
    <source>
        <dbReference type="SAM" id="SignalP"/>
    </source>
</evidence>
<dbReference type="InterPro" id="IPR036846">
    <property type="entry name" value="GM2-AP_sf"/>
</dbReference>
<gene>
    <name evidence="4" type="ORF">V5799_005881</name>
</gene>
<dbReference type="PANTHER" id="PTHR17357">
    <property type="entry name" value="GM2 GANGLIOSIDE ACTIVATOR PROTEIN"/>
    <property type="match status" value="1"/>
</dbReference>
<dbReference type="SMART" id="SM00737">
    <property type="entry name" value="ML"/>
    <property type="match status" value="1"/>
</dbReference>
<proteinExistence type="predicted"/>
<feature type="domain" description="MD-2-related lipid-recognition" evidence="3">
    <location>
        <begin position="25"/>
        <end position="162"/>
    </location>
</feature>
<accession>A0AAQ4DY01</accession>
<dbReference type="GO" id="GO:0006689">
    <property type="term" value="P:ganglioside catabolic process"/>
    <property type="evidence" value="ECO:0007669"/>
    <property type="project" value="InterPro"/>
</dbReference>
<organism evidence="4 5">
    <name type="scientific">Amblyomma americanum</name>
    <name type="common">Lone star tick</name>
    <dbReference type="NCBI Taxonomy" id="6943"/>
    <lineage>
        <taxon>Eukaryota</taxon>
        <taxon>Metazoa</taxon>
        <taxon>Ecdysozoa</taxon>
        <taxon>Arthropoda</taxon>
        <taxon>Chelicerata</taxon>
        <taxon>Arachnida</taxon>
        <taxon>Acari</taxon>
        <taxon>Parasitiformes</taxon>
        <taxon>Ixodida</taxon>
        <taxon>Ixodoidea</taxon>
        <taxon>Ixodidae</taxon>
        <taxon>Amblyomminae</taxon>
        <taxon>Amblyomma</taxon>
    </lineage>
</organism>
<reference evidence="4 5" key="1">
    <citation type="journal article" date="2023" name="Arcadia Sci">
        <title>De novo assembly of a long-read Amblyomma americanum tick genome.</title>
        <authorList>
            <person name="Chou S."/>
            <person name="Poskanzer K.E."/>
            <person name="Rollins M."/>
            <person name="Thuy-Boun P.S."/>
        </authorList>
    </citation>
    <scope>NUCLEOTIDE SEQUENCE [LARGE SCALE GENOMIC DNA]</scope>
    <source>
        <strain evidence="4">F_SG_1</strain>
        <tissue evidence="4">Salivary glands</tissue>
    </source>
</reference>
<keyword evidence="5" id="KW-1185">Reference proteome</keyword>
<dbReference type="GO" id="GO:0008047">
    <property type="term" value="F:enzyme activator activity"/>
    <property type="evidence" value="ECO:0007669"/>
    <property type="project" value="InterPro"/>
</dbReference>
<dbReference type="AlphaFoldDB" id="A0AAQ4DY01"/>
<feature type="chain" id="PRO_5042958943" description="MD-2-related lipid-recognition domain-containing protein" evidence="2">
    <location>
        <begin position="19"/>
        <end position="167"/>
    </location>
</feature>
<evidence type="ECO:0000313" key="5">
    <source>
        <dbReference type="Proteomes" id="UP001321473"/>
    </source>
</evidence>
<dbReference type="Gene3D" id="2.70.220.10">
    <property type="entry name" value="Ganglioside GM2 activator"/>
    <property type="match status" value="1"/>
</dbReference>
<dbReference type="GO" id="GO:0005319">
    <property type="term" value="F:lipid transporter activity"/>
    <property type="evidence" value="ECO:0007669"/>
    <property type="project" value="TreeGrafter"/>
</dbReference>
<dbReference type="SUPFAM" id="SSF63707">
    <property type="entry name" value="Ganglioside M2 (gm2) activator"/>
    <property type="match status" value="1"/>
</dbReference>
<evidence type="ECO:0000313" key="4">
    <source>
        <dbReference type="EMBL" id="KAK8767341.1"/>
    </source>
</evidence>
<dbReference type="GO" id="GO:0009898">
    <property type="term" value="C:cytoplasmic side of plasma membrane"/>
    <property type="evidence" value="ECO:0007669"/>
    <property type="project" value="TreeGrafter"/>
</dbReference>
<protein>
    <recommendedName>
        <fullName evidence="3">MD-2-related lipid-recognition domain-containing protein</fullName>
    </recommendedName>
</protein>
<name>A0AAQ4DY01_AMBAM</name>
<dbReference type="Proteomes" id="UP001321473">
    <property type="component" value="Unassembled WGS sequence"/>
</dbReference>
<evidence type="ECO:0000259" key="3">
    <source>
        <dbReference type="SMART" id="SM00737"/>
    </source>
</evidence>
<evidence type="ECO:0000256" key="1">
    <source>
        <dbReference type="ARBA" id="ARBA00022729"/>
    </source>
</evidence>
<dbReference type="InterPro" id="IPR028996">
    <property type="entry name" value="GM2-AP"/>
</dbReference>
<dbReference type="InterPro" id="IPR003172">
    <property type="entry name" value="ML_dom"/>
</dbReference>
<feature type="signal peptide" evidence="2">
    <location>
        <begin position="1"/>
        <end position="18"/>
    </location>
</feature>
<dbReference type="Pfam" id="PF02221">
    <property type="entry name" value="E1_DerP2_DerF2"/>
    <property type="match status" value="1"/>
</dbReference>
<dbReference type="PANTHER" id="PTHR17357:SF0">
    <property type="entry name" value="GANGLIOSIDE GM2 ACTIVATOR"/>
    <property type="match status" value="1"/>
</dbReference>
<keyword evidence="1 2" id="KW-0732">Signal</keyword>
<sequence>MAFVVGIVFFTFLQLSSASVQTPSLKPCSGNDGSSIAEIKNLTVTDLQPGKRTTFNYTLELKDKLPENSKVKFDIKSGGEKVPCIFGIGSCEYNLCGGNDKIGTQISKPWNNKCPAEAGTRENSVQVTIPSVANNFIKSPDFHVKIQAENEGTTLLCVEFDIKVQKN</sequence>